<keyword evidence="1" id="KW-0812">Transmembrane</keyword>
<keyword evidence="1" id="KW-0472">Membrane</keyword>
<name>A0ABU3DZ68_9FLAO</name>
<comment type="caution">
    <text evidence="2">The sequence shown here is derived from an EMBL/GenBank/DDBJ whole genome shotgun (WGS) entry which is preliminary data.</text>
</comment>
<evidence type="ECO:0000313" key="2">
    <source>
        <dbReference type="EMBL" id="MDT0689021.1"/>
    </source>
</evidence>
<proteinExistence type="predicted"/>
<dbReference type="EMBL" id="JAVRHM010000003">
    <property type="protein sequence ID" value="MDT0689021.1"/>
    <property type="molecule type" value="Genomic_DNA"/>
</dbReference>
<evidence type="ECO:0000313" key="3">
    <source>
        <dbReference type="Proteomes" id="UP001261624"/>
    </source>
</evidence>
<dbReference type="RefSeq" id="WP_311682067.1">
    <property type="nucleotide sequence ID" value="NZ_JAVRHM010000003.1"/>
</dbReference>
<organism evidence="2 3">
    <name type="scientific">Autumnicola patrickiae</name>
    <dbReference type="NCBI Taxonomy" id="3075591"/>
    <lineage>
        <taxon>Bacteria</taxon>
        <taxon>Pseudomonadati</taxon>
        <taxon>Bacteroidota</taxon>
        <taxon>Flavobacteriia</taxon>
        <taxon>Flavobacteriales</taxon>
        <taxon>Flavobacteriaceae</taxon>
        <taxon>Autumnicola</taxon>
    </lineage>
</organism>
<protein>
    <submittedName>
        <fullName evidence="2">Uncharacterized protein</fullName>
    </submittedName>
</protein>
<gene>
    <name evidence="2" type="ORF">RM549_04445</name>
</gene>
<keyword evidence="1" id="KW-1133">Transmembrane helix</keyword>
<feature type="transmembrane region" description="Helical" evidence="1">
    <location>
        <begin position="12"/>
        <end position="31"/>
    </location>
</feature>
<dbReference type="Proteomes" id="UP001261624">
    <property type="component" value="Unassembled WGS sequence"/>
</dbReference>
<sequence length="76" mass="8838">MEYIRTGRIADLFFAVTFISILTIFVLKEIFYRTYKDSISIQEISEVSITTGFRNTADSVLNLKLNRRTRSLTLPE</sequence>
<keyword evidence="3" id="KW-1185">Reference proteome</keyword>
<reference evidence="2 3" key="1">
    <citation type="submission" date="2023-09" db="EMBL/GenBank/DDBJ databases">
        <authorList>
            <person name="Rey-Velasco X."/>
        </authorList>
    </citation>
    <scope>NUCLEOTIDE SEQUENCE [LARGE SCALE GENOMIC DNA]</scope>
    <source>
        <strain evidence="2 3">F188</strain>
    </source>
</reference>
<evidence type="ECO:0000256" key="1">
    <source>
        <dbReference type="SAM" id="Phobius"/>
    </source>
</evidence>
<accession>A0ABU3DZ68</accession>